<dbReference type="Gene3D" id="3.30.530.20">
    <property type="match status" value="1"/>
</dbReference>
<dbReference type="PANTHER" id="PTHR19308">
    <property type="entry name" value="PHOSPHATIDYLCHOLINE TRANSFER PROTEIN"/>
    <property type="match status" value="1"/>
</dbReference>
<reference evidence="2" key="1">
    <citation type="submission" date="2013-10" db="EMBL/GenBank/DDBJ databases">
        <title>Genomic analysis of the causative agents of coccidiosis in chickens.</title>
        <authorList>
            <person name="Reid A.J."/>
            <person name="Blake D."/>
            <person name="Billington K."/>
            <person name="Browne H."/>
            <person name="Dunn M."/>
            <person name="Hung S."/>
            <person name="Kawahara F."/>
            <person name="Miranda-Saavedra D."/>
            <person name="Mourier T."/>
            <person name="Nagra H."/>
            <person name="Otto T.D."/>
            <person name="Rawlings N."/>
            <person name="Sanchez A."/>
            <person name="Sanders M."/>
            <person name="Subramaniam C."/>
            <person name="Tay Y."/>
            <person name="Dear P."/>
            <person name="Doerig C."/>
            <person name="Gruber A."/>
            <person name="Parkinson J."/>
            <person name="Shirley M."/>
            <person name="Wan K.L."/>
            <person name="Berriman M."/>
            <person name="Tomley F."/>
            <person name="Pain A."/>
        </authorList>
    </citation>
    <scope>NUCLEOTIDE SEQUENCE [LARGE SCALE GENOMIC DNA]</scope>
    <source>
        <strain evidence="2">Houghton</strain>
    </source>
</reference>
<protein>
    <recommendedName>
        <fullName evidence="1">START domain-containing protein</fullName>
    </recommendedName>
</protein>
<organism evidence="2 3">
    <name type="scientific">Eimeria praecox</name>
    <dbReference type="NCBI Taxonomy" id="51316"/>
    <lineage>
        <taxon>Eukaryota</taxon>
        <taxon>Sar</taxon>
        <taxon>Alveolata</taxon>
        <taxon>Apicomplexa</taxon>
        <taxon>Conoidasida</taxon>
        <taxon>Coccidia</taxon>
        <taxon>Eucoccidiorida</taxon>
        <taxon>Eimeriorina</taxon>
        <taxon>Eimeriidae</taxon>
        <taxon>Eimeria</taxon>
    </lineage>
</organism>
<keyword evidence="3" id="KW-1185">Reference proteome</keyword>
<dbReference type="InterPro" id="IPR002913">
    <property type="entry name" value="START_lipid-bd_dom"/>
</dbReference>
<dbReference type="PROSITE" id="PS50848">
    <property type="entry name" value="START"/>
    <property type="match status" value="1"/>
</dbReference>
<proteinExistence type="predicted"/>
<evidence type="ECO:0000259" key="1">
    <source>
        <dbReference type="PROSITE" id="PS50848"/>
    </source>
</evidence>
<evidence type="ECO:0000313" key="3">
    <source>
        <dbReference type="Proteomes" id="UP000018201"/>
    </source>
</evidence>
<dbReference type="EMBL" id="HG693173">
    <property type="protein sequence ID" value="CDI84927.1"/>
    <property type="molecule type" value="Genomic_DNA"/>
</dbReference>
<dbReference type="Pfam" id="PF01852">
    <property type="entry name" value="START"/>
    <property type="match status" value="1"/>
</dbReference>
<sequence>MWGFVDGYSAAYEFQFLEEKEPHDPSDPSWERTVDQPLIKVYKFISPNSPVVLVKAYAKFDGIPLNVLSHHIKEIKCRLHWDTTFADYRVIEEDVDGCEMIYCVMKAPFPISNRDFLQWRRTAEVPEEGIVKMMLR</sequence>
<reference evidence="2" key="2">
    <citation type="submission" date="2013-10" db="EMBL/GenBank/DDBJ databases">
        <authorList>
            <person name="Aslett M."/>
        </authorList>
    </citation>
    <scope>NUCLEOTIDE SEQUENCE [LARGE SCALE GENOMIC DNA]</scope>
    <source>
        <strain evidence="2">Houghton</strain>
    </source>
</reference>
<dbReference type="GO" id="GO:0005737">
    <property type="term" value="C:cytoplasm"/>
    <property type="evidence" value="ECO:0007669"/>
    <property type="project" value="UniProtKB-ARBA"/>
</dbReference>
<dbReference type="Proteomes" id="UP000018201">
    <property type="component" value="Unassembled WGS sequence"/>
</dbReference>
<accession>U6GZ77</accession>
<evidence type="ECO:0000313" key="2">
    <source>
        <dbReference type="EMBL" id="CDI84927.1"/>
    </source>
</evidence>
<dbReference type="VEuPathDB" id="ToxoDB:EPH_0060110"/>
<dbReference type="InterPro" id="IPR023393">
    <property type="entry name" value="START-like_dom_sf"/>
</dbReference>
<dbReference type="AlphaFoldDB" id="U6GZ77"/>
<dbReference type="SUPFAM" id="SSF55961">
    <property type="entry name" value="Bet v1-like"/>
    <property type="match status" value="1"/>
</dbReference>
<dbReference type="OrthoDB" id="5403181at2759"/>
<dbReference type="CDD" id="cd00177">
    <property type="entry name" value="START"/>
    <property type="match status" value="1"/>
</dbReference>
<dbReference type="GO" id="GO:0008289">
    <property type="term" value="F:lipid binding"/>
    <property type="evidence" value="ECO:0007669"/>
    <property type="project" value="InterPro"/>
</dbReference>
<feature type="domain" description="START" evidence="1">
    <location>
        <begin position="26"/>
        <end position="136"/>
    </location>
</feature>
<dbReference type="InterPro" id="IPR051213">
    <property type="entry name" value="START_lipid_transfer"/>
</dbReference>
<name>U6GZ77_9EIME</name>
<gene>
    <name evidence="2" type="ORF">EPH_0060110</name>
</gene>
<dbReference type="PANTHER" id="PTHR19308:SF14">
    <property type="entry name" value="START DOMAIN-CONTAINING PROTEIN"/>
    <property type="match status" value="1"/>
</dbReference>